<dbReference type="EMBL" id="FN649733">
    <property type="protein sequence ID" value="CBJ33008.1"/>
    <property type="molecule type" value="Genomic_DNA"/>
</dbReference>
<feature type="repeat" description="ANK" evidence="3">
    <location>
        <begin position="100"/>
        <end position="132"/>
    </location>
</feature>
<dbReference type="SUPFAM" id="SSF48403">
    <property type="entry name" value="Ankyrin repeat"/>
    <property type="match status" value="1"/>
</dbReference>
<dbReference type="Proteomes" id="UP000002630">
    <property type="component" value="Linkage Group LG08"/>
</dbReference>
<proteinExistence type="predicted"/>
<keyword evidence="2 3" id="KW-0040">ANK repeat</keyword>
<dbReference type="PROSITE" id="PS50297">
    <property type="entry name" value="ANK_REP_REGION"/>
    <property type="match status" value="2"/>
</dbReference>
<name>D7G0H9_ECTSI</name>
<dbReference type="SMART" id="SM00248">
    <property type="entry name" value="ANK"/>
    <property type="match status" value="4"/>
</dbReference>
<evidence type="ECO:0000256" key="2">
    <source>
        <dbReference type="ARBA" id="ARBA00023043"/>
    </source>
</evidence>
<reference evidence="5 6" key="1">
    <citation type="journal article" date="2010" name="Nature">
        <title>The Ectocarpus genome and the independent evolution of multicellularity in brown algae.</title>
        <authorList>
            <person name="Cock J.M."/>
            <person name="Sterck L."/>
            <person name="Rouze P."/>
            <person name="Scornet D."/>
            <person name="Allen A.E."/>
            <person name="Amoutzias G."/>
            <person name="Anthouard V."/>
            <person name="Artiguenave F."/>
            <person name="Aury J.M."/>
            <person name="Badger J.H."/>
            <person name="Beszteri B."/>
            <person name="Billiau K."/>
            <person name="Bonnet E."/>
            <person name="Bothwell J.H."/>
            <person name="Bowler C."/>
            <person name="Boyen C."/>
            <person name="Brownlee C."/>
            <person name="Carrano C.J."/>
            <person name="Charrier B."/>
            <person name="Cho G.Y."/>
            <person name="Coelho S.M."/>
            <person name="Collen J."/>
            <person name="Corre E."/>
            <person name="Da Silva C."/>
            <person name="Delage L."/>
            <person name="Delaroque N."/>
            <person name="Dittami S.M."/>
            <person name="Doulbeau S."/>
            <person name="Elias M."/>
            <person name="Farnham G."/>
            <person name="Gachon C.M."/>
            <person name="Gschloessl B."/>
            <person name="Heesch S."/>
            <person name="Jabbari K."/>
            <person name="Jubin C."/>
            <person name="Kawai H."/>
            <person name="Kimura K."/>
            <person name="Kloareg B."/>
            <person name="Kupper F.C."/>
            <person name="Lang D."/>
            <person name="Le Bail A."/>
            <person name="Leblanc C."/>
            <person name="Lerouge P."/>
            <person name="Lohr M."/>
            <person name="Lopez P.J."/>
            <person name="Martens C."/>
            <person name="Maumus F."/>
            <person name="Michel G."/>
            <person name="Miranda-Saavedra D."/>
            <person name="Morales J."/>
            <person name="Moreau H."/>
            <person name="Motomura T."/>
            <person name="Nagasato C."/>
            <person name="Napoli C.A."/>
            <person name="Nelson D.R."/>
            <person name="Nyvall-Collen P."/>
            <person name="Peters A.F."/>
            <person name="Pommier C."/>
            <person name="Potin P."/>
            <person name="Poulain J."/>
            <person name="Quesneville H."/>
            <person name="Read B."/>
            <person name="Rensing S.A."/>
            <person name="Ritter A."/>
            <person name="Rousvoal S."/>
            <person name="Samanta M."/>
            <person name="Samson G."/>
            <person name="Schroeder D.C."/>
            <person name="Segurens B."/>
            <person name="Strittmatter M."/>
            <person name="Tonon T."/>
            <person name="Tregear J.W."/>
            <person name="Valentin K."/>
            <person name="von Dassow P."/>
            <person name="Yamagishi T."/>
            <person name="Van de Peer Y."/>
            <person name="Wincker P."/>
        </authorList>
    </citation>
    <scope>NUCLEOTIDE SEQUENCE [LARGE SCALE GENOMIC DNA]</scope>
    <source>
        <strain evidence="6">Ec32 / CCAP1310/4</strain>
    </source>
</reference>
<dbReference type="Pfam" id="PF12796">
    <property type="entry name" value="Ank_2"/>
    <property type="match status" value="1"/>
</dbReference>
<keyword evidence="6" id="KW-1185">Reference proteome</keyword>
<feature type="repeat" description="ANK" evidence="3">
    <location>
        <begin position="35"/>
        <end position="67"/>
    </location>
</feature>
<evidence type="ECO:0000313" key="5">
    <source>
        <dbReference type="EMBL" id="CBJ33008.1"/>
    </source>
</evidence>
<evidence type="ECO:0000256" key="3">
    <source>
        <dbReference type="PROSITE-ProRule" id="PRU00023"/>
    </source>
</evidence>
<protein>
    <submittedName>
        <fullName evidence="5">Ankyrin repeat domain protein</fullName>
    </submittedName>
</protein>
<dbReference type="OrthoDB" id="194358at2759"/>
<dbReference type="InterPro" id="IPR002110">
    <property type="entry name" value="Ankyrin_rpt"/>
</dbReference>
<feature type="compositionally biased region" description="Low complexity" evidence="4">
    <location>
        <begin position="281"/>
        <end position="299"/>
    </location>
</feature>
<evidence type="ECO:0000256" key="1">
    <source>
        <dbReference type="ARBA" id="ARBA00022737"/>
    </source>
</evidence>
<dbReference type="InterPro" id="IPR036770">
    <property type="entry name" value="Ankyrin_rpt-contain_sf"/>
</dbReference>
<dbReference type="EMBL" id="FN648601">
    <property type="protein sequence ID" value="CBJ33008.1"/>
    <property type="molecule type" value="Genomic_DNA"/>
</dbReference>
<dbReference type="AlphaFoldDB" id="D7G0H9"/>
<feature type="compositionally biased region" description="Basic residues" evidence="4">
    <location>
        <begin position="248"/>
        <end position="257"/>
    </location>
</feature>
<evidence type="ECO:0000256" key="4">
    <source>
        <dbReference type="SAM" id="MobiDB-lite"/>
    </source>
</evidence>
<keyword evidence="1" id="KW-0677">Repeat</keyword>
<feature type="repeat" description="ANK" evidence="3">
    <location>
        <begin position="68"/>
        <end position="100"/>
    </location>
</feature>
<dbReference type="eggNOG" id="KOG0504">
    <property type="taxonomic scope" value="Eukaryota"/>
</dbReference>
<dbReference type="Gene3D" id="1.25.40.20">
    <property type="entry name" value="Ankyrin repeat-containing domain"/>
    <property type="match status" value="2"/>
</dbReference>
<feature type="region of interest" description="Disordered" evidence="4">
    <location>
        <begin position="248"/>
        <end position="331"/>
    </location>
</feature>
<dbReference type="PROSITE" id="PS50088">
    <property type="entry name" value="ANK_REPEAT"/>
    <property type="match status" value="3"/>
</dbReference>
<dbReference type="STRING" id="2880.D7G0H9"/>
<organism evidence="5 6">
    <name type="scientific">Ectocarpus siliculosus</name>
    <name type="common">Brown alga</name>
    <name type="synonym">Conferva siliculosa</name>
    <dbReference type="NCBI Taxonomy" id="2880"/>
    <lineage>
        <taxon>Eukaryota</taxon>
        <taxon>Sar</taxon>
        <taxon>Stramenopiles</taxon>
        <taxon>Ochrophyta</taxon>
        <taxon>PX clade</taxon>
        <taxon>Phaeophyceae</taxon>
        <taxon>Ectocarpales</taxon>
        <taxon>Ectocarpaceae</taxon>
        <taxon>Ectocarpus</taxon>
    </lineage>
</organism>
<feature type="compositionally biased region" description="Basic residues" evidence="4">
    <location>
        <begin position="303"/>
        <end position="321"/>
    </location>
</feature>
<gene>
    <name evidence="5" type="ORF">Esi_0403_0005</name>
</gene>
<evidence type="ECO:0000313" key="6">
    <source>
        <dbReference type="Proteomes" id="UP000002630"/>
    </source>
</evidence>
<dbReference type="Pfam" id="PF00023">
    <property type="entry name" value="Ank"/>
    <property type="match status" value="1"/>
</dbReference>
<sequence>MADRTHLHRAAQRGDIGAVRALVQAVDVNLRGGWRVESPLHAASRAGKPDVIACLVGAGAHTEVRDRNNDTPLLLAAWLGHATAIAKLLASGARVDADGIPRSALHCACMQGHAACVSELLRGGADETVEDEDGNSPAQVIGTMSESLERAEDIVLIREMLRRAPADRAWRRRGWLVMLRNRDCVAAGLLPSARPPPTTVTTRSAARRGARVWAIDGGGSRSIAGAATSPGFFEGQGLTTGHIRNHHQLKVHGKKKSFGAPGVTVAGSRGGGGKAPRSRRSPSAGGSSGSGSFCPPGKGHVSSNKKRPRGAAKRRVGKRGRGGAESEEELAGRQALASLVARLIGLGEEGAFRCVLSFL</sequence>
<dbReference type="PANTHER" id="PTHR24171">
    <property type="entry name" value="ANKYRIN REPEAT DOMAIN-CONTAINING PROTEIN 39-RELATED"/>
    <property type="match status" value="1"/>
</dbReference>
<accession>D7G0H9</accession>
<dbReference type="InParanoid" id="D7G0H9"/>